<dbReference type="AlphaFoldDB" id="A0A9W4TBH2"/>
<name>A0A9W4TBH2_9GLOM</name>
<dbReference type="Proteomes" id="UP001153678">
    <property type="component" value="Unassembled WGS sequence"/>
</dbReference>
<sequence length="57" mass="6819">FSSQQLLFNQLKNVKNIANIELISLKKIKLDKQEIFNVKNLTIRDLIRMQYKSQQLK</sequence>
<proteinExistence type="predicted"/>
<accession>A0A9W4TBH2</accession>
<feature type="non-terminal residue" evidence="1">
    <location>
        <position position="57"/>
    </location>
</feature>
<gene>
    <name evidence="1" type="ORF">FWILDA_LOCUS18782</name>
</gene>
<evidence type="ECO:0000313" key="2">
    <source>
        <dbReference type="Proteomes" id="UP001153678"/>
    </source>
</evidence>
<dbReference type="EMBL" id="CAMKVN010019702">
    <property type="protein sequence ID" value="CAI2198856.1"/>
    <property type="molecule type" value="Genomic_DNA"/>
</dbReference>
<keyword evidence="2" id="KW-1185">Reference proteome</keyword>
<evidence type="ECO:0000313" key="1">
    <source>
        <dbReference type="EMBL" id="CAI2198856.1"/>
    </source>
</evidence>
<organism evidence="1 2">
    <name type="scientific">Funneliformis geosporum</name>
    <dbReference type="NCBI Taxonomy" id="1117311"/>
    <lineage>
        <taxon>Eukaryota</taxon>
        <taxon>Fungi</taxon>
        <taxon>Fungi incertae sedis</taxon>
        <taxon>Mucoromycota</taxon>
        <taxon>Glomeromycotina</taxon>
        <taxon>Glomeromycetes</taxon>
        <taxon>Glomerales</taxon>
        <taxon>Glomeraceae</taxon>
        <taxon>Funneliformis</taxon>
    </lineage>
</organism>
<protein>
    <submittedName>
        <fullName evidence="1">6040_t:CDS:1</fullName>
    </submittedName>
</protein>
<reference evidence="1" key="1">
    <citation type="submission" date="2022-08" db="EMBL/GenBank/DDBJ databases">
        <authorList>
            <person name="Kallberg Y."/>
            <person name="Tangrot J."/>
            <person name="Rosling A."/>
        </authorList>
    </citation>
    <scope>NUCLEOTIDE SEQUENCE</scope>
    <source>
        <strain evidence="1">Wild A</strain>
    </source>
</reference>
<comment type="caution">
    <text evidence="1">The sequence shown here is derived from an EMBL/GenBank/DDBJ whole genome shotgun (WGS) entry which is preliminary data.</text>
</comment>